<comment type="caution">
    <text evidence="1">The sequence shown here is derived from an EMBL/GenBank/DDBJ whole genome shotgun (WGS) entry which is preliminary data.</text>
</comment>
<accession>A0A5C4XPA2</accession>
<name>A0A5C4XPA2_9HYPH</name>
<proteinExistence type="predicted"/>
<evidence type="ECO:0000313" key="2">
    <source>
        <dbReference type="Proteomes" id="UP000311605"/>
    </source>
</evidence>
<dbReference type="Proteomes" id="UP000311605">
    <property type="component" value="Unassembled WGS sequence"/>
</dbReference>
<reference evidence="1 2" key="1">
    <citation type="submission" date="2019-06" db="EMBL/GenBank/DDBJ databases">
        <title>The draft genome of Rhizobium smilacinae PTYR-5.</title>
        <authorList>
            <person name="Liu L."/>
            <person name="Li L."/>
            <person name="Zhang X."/>
        </authorList>
    </citation>
    <scope>NUCLEOTIDE SEQUENCE [LARGE SCALE GENOMIC DNA]</scope>
    <source>
        <strain evidence="1 2">PTYR-5</strain>
    </source>
</reference>
<organism evidence="1 2">
    <name type="scientific">Aliirhizobium smilacinae</name>
    <dbReference type="NCBI Taxonomy" id="1395944"/>
    <lineage>
        <taxon>Bacteria</taxon>
        <taxon>Pseudomonadati</taxon>
        <taxon>Pseudomonadota</taxon>
        <taxon>Alphaproteobacteria</taxon>
        <taxon>Hyphomicrobiales</taxon>
        <taxon>Rhizobiaceae</taxon>
        <taxon>Aliirhizobium</taxon>
    </lineage>
</organism>
<gene>
    <name evidence="1" type="ORF">FHP24_02985</name>
</gene>
<sequence>MTSHIDTDEIDRKALREVLSVANFARRYRLSIEEEQRLTKLFGQFATKQELLMNARRPQSGR</sequence>
<dbReference type="EMBL" id="VDMN01000001">
    <property type="protein sequence ID" value="TNM65262.1"/>
    <property type="molecule type" value="Genomic_DNA"/>
</dbReference>
<protein>
    <submittedName>
        <fullName evidence="1">Uncharacterized protein</fullName>
    </submittedName>
</protein>
<evidence type="ECO:0000313" key="1">
    <source>
        <dbReference type="EMBL" id="TNM65262.1"/>
    </source>
</evidence>
<keyword evidence="2" id="KW-1185">Reference proteome</keyword>
<dbReference type="OrthoDB" id="8278685at2"/>
<dbReference type="AlphaFoldDB" id="A0A5C4XPA2"/>